<proteinExistence type="predicted"/>
<name>A0A0A8YKR8_ARUDO</name>
<evidence type="ECO:0000313" key="1">
    <source>
        <dbReference type="EMBL" id="JAD26896.1"/>
    </source>
</evidence>
<dbReference type="EMBL" id="GBRH01270999">
    <property type="protein sequence ID" value="JAD26896.1"/>
    <property type="molecule type" value="Transcribed_RNA"/>
</dbReference>
<dbReference type="AlphaFoldDB" id="A0A0A8YKR8"/>
<reference evidence="1" key="2">
    <citation type="journal article" date="2015" name="Data Brief">
        <title>Shoot transcriptome of the giant reed, Arundo donax.</title>
        <authorList>
            <person name="Barrero R.A."/>
            <person name="Guerrero F.D."/>
            <person name="Moolhuijzen P."/>
            <person name="Goolsby J.A."/>
            <person name="Tidwell J."/>
            <person name="Bellgard S.E."/>
            <person name="Bellgard M.I."/>
        </authorList>
    </citation>
    <scope>NUCLEOTIDE SEQUENCE</scope>
    <source>
        <tissue evidence="1">Shoot tissue taken approximately 20 cm above the soil surface</tissue>
    </source>
</reference>
<sequence length="29" mass="3193">MMITTFFNSSSSVYFSLSAIEAPCTCKLL</sequence>
<protein>
    <submittedName>
        <fullName evidence="1">Uncharacterized protein</fullName>
    </submittedName>
</protein>
<organism evidence="1">
    <name type="scientific">Arundo donax</name>
    <name type="common">Giant reed</name>
    <name type="synonym">Donax arundinaceus</name>
    <dbReference type="NCBI Taxonomy" id="35708"/>
    <lineage>
        <taxon>Eukaryota</taxon>
        <taxon>Viridiplantae</taxon>
        <taxon>Streptophyta</taxon>
        <taxon>Embryophyta</taxon>
        <taxon>Tracheophyta</taxon>
        <taxon>Spermatophyta</taxon>
        <taxon>Magnoliopsida</taxon>
        <taxon>Liliopsida</taxon>
        <taxon>Poales</taxon>
        <taxon>Poaceae</taxon>
        <taxon>PACMAD clade</taxon>
        <taxon>Arundinoideae</taxon>
        <taxon>Arundineae</taxon>
        <taxon>Arundo</taxon>
    </lineage>
</organism>
<reference evidence="1" key="1">
    <citation type="submission" date="2014-09" db="EMBL/GenBank/DDBJ databases">
        <authorList>
            <person name="Magalhaes I.L.F."/>
            <person name="Oliveira U."/>
            <person name="Santos F.R."/>
            <person name="Vidigal T.H.D.A."/>
            <person name="Brescovit A.D."/>
            <person name="Santos A.J."/>
        </authorList>
    </citation>
    <scope>NUCLEOTIDE SEQUENCE</scope>
    <source>
        <tissue evidence="1">Shoot tissue taken approximately 20 cm above the soil surface</tissue>
    </source>
</reference>
<accession>A0A0A8YKR8</accession>